<feature type="domain" description="Methyltransferase" evidence="4">
    <location>
        <begin position="34"/>
        <end position="126"/>
    </location>
</feature>
<dbReference type="InterPro" id="IPR041698">
    <property type="entry name" value="Methyltransf_25"/>
</dbReference>
<gene>
    <name evidence="5" type="ORF">GA0070603_4896</name>
</gene>
<sequence length="241" mass="25816">MPVDLPAALYDAENAWGRDDDFFLRFVGAAPLRVLDLGCGTGRLTLALAAAGHRVTGVDPGPGSLAAARAKPGGDRLTWISGTAAALPDAAYDVAVLTSHVAQEIRDDAAWADTLRHLRRALVDGGRLAFDSRDPAARRWERWNPADSRRRLTLPDGTTVDGWTELTEVRDGLVGFLHHYLLPDGTEMRSPGTLRFRTEAELRAALTGAGFTVERVLGGWAGEPAGASDDGELIVLARATR</sequence>
<organism evidence="5 6">
    <name type="scientific">Micromonospora chersina</name>
    <dbReference type="NCBI Taxonomy" id="47854"/>
    <lineage>
        <taxon>Bacteria</taxon>
        <taxon>Bacillati</taxon>
        <taxon>Actinomycetota</taxon>
        <taxon>Actinomycetes</taxon>
        <taxon>Micromonosporales</taxon>
        <taxon>Micromonosporaceae</taxon>
        <taxon>Micromonospora</taxon>
    </lineage>
</organism>
<evidence type="ECO:0000256" key="3">
    <source>
        <dbReference type="ARBA" id="ARBA00022691"/>
    </source>
</evidence>
<dbReference type="STRING" id="47854.GA0070603_4896"/>
<dbReference type="Gene3D" id="3.40.50.150">
    <property type="entry name" value="Vaccinia Virus protein VP39"/>
    <property type="match status" value="1"/>
</dbReference>
<evidence type="ECO:0000313" key="6">
    <source>
        <dbReference type="Proteomes" id="UP000198605"/>
    </source>
</evidence>
<dbReference type="RefSeq" id="WP_091318306.1">
    <property type="nucleotide sequence ID" value="NZ_FMIB01000002.1"/>
</dbReference>
<dbReference type="AlphaFoldDB" id="A0A1C6VRP3"/>
<keyword evidence="3" id="KW-0949">S-adenosyl-L-methionine</keyword>
<keyword evidence="1 5" id="KW-0489">Methyltransferase</keyword>
<evidence type="ECO:0000256" key="1">
    <source>
        <dbReference type="ARBA" id="ARBA00022603"/>
    </source>
</evidence>
<evidence type="ECO:0000313" key="5">
    <source>
        <dbReference type="EMBL" id="SCL68857.1"/>
    </source>
</evidence>
<dbReference type="PANTHER" id="PTHR43464">
    <property type="entry name" value="METHYLTRANSFERASE"/>
    <property type="match status" value="1"/>
</dbReference>
<dbReference type="OrthoDB" id="9811589at2"/>
<protein>
    <submittedName>
        <fullName evidence="5">Methyltransferase domain-containing protein</fullName>
    </submittedName>
</protein>
<dbReference type="SUPFAM" id="SSF53335">
    <property type="entry name" value="S-adenosyl-L-methionine-dependent methyltransferases"/>
    <property type="match status" value="1"/>
</dbReference>
<evidence type="ECO:0000256" key="2">
    <source>
        <dbReference type="ARBA" id="ARBA00022679"/>
    </source>
</evidence>
<dbReference type="CDD" id="cd02440">
    <property type="entry name" value="AdoMet_MTases"/>
    <property type="match status" value="1"/>
</dbReference>
<dbReference type="InterPro" id="IPR029063">
    <property type="entry name" value="SAM-dependent_MTases_sf"/>
</dbReference>
<evidence type="ECO:0000259" key="4">
    <source>
        <dbReference type="Pfam" id="PF13649"/>
    </source>
</evidence>
<name>A0A1C6VRP3_9ACTN</name>
<dbReference type="GO" id="GO:0032259">
    <property type="term" value="P:methylation"/>
    <property type="evidence" value="ECO:0007669"/>
    <property type="project" value="UniProtKB-KW"/>
</dbReference>
<dbReference type="EMBL" id="FMIB01000002">
    <property type="protein sequence ID" value="SCL68857.1"/>
    <property type="molecule type" value="Genomic_DNA"/>
</dbReference>
<proteinExistence type="predicted"/>
<accession>A0A1C6VRP3</accession>
<keyword evidence="2 5" id="KW-0808">Transferase</keyword>
<keyword evidence="6" id="KW-1185">Reference proteome</keyword>
<dbReference type="Pfam" id="PF13649">
    <property type="entry name" value="Methyltransf_25"/>
    <property type="match status" value="1"/>
</dbReference>
<dbReference type="GO" id="GO:0008168">
    <property type="term" value="F:methyltransferase activity"/>
    <property type="evidence" value="ECO:0007669"/>
    <property type="project" value="UniProtKB-KW"/>
</dbReference>
<dbReference type="Proteomes" id="UP000198605">
    <property type="component" value="Unassembled WGS sequence"/>
</dbReference>
<dbReference type="GeneID" id="43281517"/>
<dbReference type="PANTHER" id="PTHR43464:SF19">
    <property type="entry name" value="UBIQUINONE BIOSYNTHESIS O-METHYLTRANSFERASE, MITOCHONDRIAL"/>
    <property type="match status" value="1"/>
</dbReference>
<reference evidence="6" key="1">
    <citation type="submission" date="2016-06" db="EMBL/GenBank/DDBJ databases">
        <authorList>
            <person name="Varghese N."/>
            <person name="Submissions Spin"/>
        </authorList>
    </citation>
    <scope>NUCLEOTIDE SEQUENCE [LARGE SCALE GENOMIC DNA]</scope>
    <source>
        <strain evidence="6">DSM 44151</strain>
    </source>
</reference>